<evidence type="ECO:0000256" key="1">
    <source>
        <dbReference type="SAM" id="SignalP"/>
    </source>
</evidence>
<gene>
    <name evidence="2" type="ORF">FH972_026255</name>
</gene>
<keyword evidence="3" id="KW-1185">Reference proteome</keyword>
<keyword evidence="1" id="KW-0732">Signal</keyword>
<evidence type="ECO:0000313" key="3">
    <source>
        <dbReference type="Proteomes" id="UP000327013"/>
    </source>
</evidence>
<dbReference type="OrthoDB" id="3630588at2759"/>
<feature type="chain" id="PRO_5024394877" description="Expansin-like EG45 domain-containing protein" evidence="1">
    <location>
        <begin position="18"/>
        <end position="419"/>
    </location>
</feature>
<evidence type="ECO:0000313" key="2">
    <source>
        <dbReference type="EMBL" id="KAB8664831.1"/>
    </source>
</evidence>
<evidence type="ECO:0008006" key="4">
    <source>
        <dbReference type="Google" id="ProtNLM"/>
    </source>
</evidence>
<sequence length="419" mass="44928">MLFTAIFGLVSVAAAAAVPSLTSRNAQDDPMLLTWWENGCDVAGDANQSTFVFSDDGPSYPGDCVPTPEYNWQSVKLDQDSGATYSVDLYSGEGCNNFITTVTAESCYTQPEGQIVLSARANHNLEYFAEIAIPMNEWIISSHTVSVMAGDDDRCIPASVYRGIASFNVDGHLLKRAGGGDHEAAMQTLRRHHAAGRCKQKPRSATQTRIVRQNCIKARLVVEEASWQRSFFRGEDLLAGLAADSSVSPCATHGNHGAPGRVRYAVTVVGDAHSEYLGSSVVRTAIQSTFIMFFNNLVAFVATISIAAAAALPHEATSAANNTLAVRNPNTDPFLFAFWEAGCDVEGTGNTQTNSFYDGSPALVDECFANPNYGWQSVKITQDSAASYAVDVFSGVTANGCYTQPQGQLIASAIVRKIK</sequence>
<organism evidence="2 3">
    <name type="scientific">Carpinus fangiana</name>
    <dbReference type="NCBI Taxonomy" id="176857"/>
    <lineage>
        <taxon>Eukaryota</taxon>
        <taxon>Viridiplantae</taxon>
        <taxon>Streptophyta</taxon>
        <taxon>Embryophyta</taxon>
        <taxon>Tracheophyta</taxon>
        <taxon>Spermatophyta</taxon>
        <taxon>Magnoliopsida</taxon>
        <taxon>eudicotyledons</taxon>
        <taxon>Gunneridae</taxon>
        <taxon>Pentapetalae</taxon>
        <taxon>rosids</taxon>
        <taxon>fabids</taxon>
        <taxon>Fagales</taxon>
        <taxon>Betulaceae</taxon>
        <taxon>Carpinus</taxon>
    </lineage>
</organism>
<comment type="caution">
    <text evidence="2">The sequence shown here is derived from an EMBL/GenBank/DDBJ whole genome shotgun (WGS) entry which is preliminary data.</text>
</comment>
<feature type="signal peptide" evidence="1">
    <location>
        <begin position="1"/>
        <end position="17"/>
    </location>
</feature>
<name>A0A5N6L3U2_9ROSI</name>
<proteinExistence type="predicted"/>
<dbReference type="AlphaFoldDB" id="A0A5N6L3U2"/>
<reference evidence="2 3" key="1">
    <citation type="submission" date="2019-06" db="EMBL/GenBank/DDBJ databases">
        <title>A chromosomal-level reference genome of Carpinus fangiana (Coryloideae, Betulaceae).</title>
        <authorList>
            <person name="Yang X."/>
            <person name="Wang Z."/>
            <person name="Zhang L."/>
            <person name="Hao G."/>
            <person name="Liu J."/>
            <person name="Yang Y."/>
        </authorList>
    </citation>
    <scope>NUCLEOTIDE SEQUENCE [LARGE SCALE GENOMIC DNA]</scope>
    <source>
        <strain evidence="2">Cfa_2016G</strain>
        <tissue evidence="2">Leaf</tissue>
    </source>
</reference>
<accession>A0A5N6L3U2</accession>
<protein>
    <recommendedName>
        <fullName evidence="4">Expansin-like EG45 domain-containing protein</fullName>
    </recommendedName>
</protein>
<dbReference type="Proteomes" id="UP000327013">
    <property type="component" value="Unassembled WGS sequence"/>
</dbReference>
<dbReference type="EMBL" id="VIBQ01000083">
    <property type="protein sequence ID" value="KAB8664831.1"/>
    <property type="molecule type" value="Genomic_DNA"/>
</dbReference>